<evidence type="ECO:0000313" key="2">
    <source>
        <dbReference type="EMBL" id="KAH6886279.1"/>
    </source>
</evidence>
<evidence type="ECO:0000313" key="3">
    <source>
        <dbReference type="Proteomes" id="UP000777438"/>
    </source>
</evidence>
<proteinExistence type="predicted"/>
<organism evidence="2 3">
    <name type="scientific">Thelonectria olida</name>
    <dbReference type="NCBI Taxonomy" id="1576542"/>
    <lineage>
        <taxon>Eukaryota</taxon>
        <taxon>Fungi</taxon>
        <taxon>Dikarya</taxon>
        <taxon>Ascomycota</taxon>
        <taxon>Pezizomycotina</taxon>
        <taxon>Sordariomycetes</taxon>
        <taxon>Hypocreomycetidae</taxon>
        <taxon>Hypocreales</taxon>
        <taxon>Nectriaceae</taxon>
        <taxon>Thelonectria</taxon>
    </lineage>
</organism>
<protein>
    <submittedName>
        <fullName evidence="2">Uncharacterized protein</fullName>
    </submittedName>
</protein>
<feature type="signal peptide" evidence="1">
    <location>
        <begin position="1"/>
        <end position="16"/>
    </location>
</feature>
<keyword evidence="1" id="KW-0732">Signal</keyword>
<dbReference type="OrthoDB" id="5430620at2759"/>
<dbReference type="Proteomes" id="UP000777438">
    <property type="component" value="Unassembled WGS sequence"/>
</dbReference>
<dbReference type="InterPro" id="IPR052820">
    <property type="entry name" value="PhiA_domain"/>
</dbReference>
<dbReference type="PANTHER" id="PTHR42047">
    <property type="entry name" value="PROTEIN, PUTATIVE (AFU_ORTHOLOGUE AFUA_6G03560)-RELATED"/>
    <property type="match status" value="1"/>
</dbReference>
<feature type="chain" id="PRO_5040163418" evidence="1">
    <location>
        <begin position="17"/>
        <end position="190"/>
    </location>
</feature>
<evidence type="ECO:0000256" key="1">
    <source>
        <dbReference type="SAM" id="SignalP"/>
    </source>
</evidence>
<keyword evidence="3" id="KW-1185">Reference proteome</keyword>
<dbReference type="PANTHER" id="PTHR42047:SF1">
    <property type="entry name" value="PROTEIN, PUTATIVE (AFU_ORTHOLOGUE AFUA_6G03560)-RELATED"/>
    <property type="match status" value="1"/>
</dbReference>
<reference evidence="2 3" key="1">
    <citation type="journal article" date="2021" name="Nat. Commun.">
        <title>Genetic determinants of endophytism in the Arabidopsis root mycobiome.</title>
        <authorList>
            <person name="Mesny F."/>
            <person name="Miyauchi S."/>
            <person name="Thiergart T."/>
            <person name="Pickel B."/>
            <person name="Atanasova L."/>
            <person name="Karlsson M."/>
            <person name="Huettel B."/>
            <person name="Barry K.W."/>
            <person name="Haridas S."/>
            <person name="Chen C."/>
            <person name="Bauer D."/>
            <person name="Andreopoulos W."/>
            <person name="Pangilinan J."/>
            <person name="LaButti K."/>
            <person name="Riley R."/>
            <person name="Lipzen A."/>
            <person name="Clum A."/>
            <person name="Drula E."/>
            <person name="Henrissat B."/>
            <person name="Kohler A."/>
            <person name="Grigoriev I.V."/>
            <person name="Martin F.M."/>
            <person name="Hacquard S."/>
        </authorList>
    </citation>
    <scope>NUCLEOTIDE SEQUENCE [LARGE SCALE GENOMIC DNA]</scope>
    <source>
        <strain evidence="2 3">MPI-CAGE-CH-0241</strain>
    </source>
</reference>
<name>A0A9P8W161_9HYPO</name>
<gene>
    <name evidence="2" type="ORF">B0T10DRAFT_550063</name>
</gene>
<accession>A0A9P8W161</accession>
<sequence>MKTSLLILAAVATARAFYAMRVYAPEYPEIHNGSVNARARKFIIGAARPSTYCGTTDSRQCPPGTTTLIDKDMTLLAASVPGGQFIFVSPLGSISYPSAHSSLRPPGSKIGGFHQSTIRSHVGEIITVLFWEPDDGYAGLWACPTSPNGTVAEEAELKATTWRFFGEGCTPVAAVQIRDAGDDFAAWAYT</sequence>
<comment type="caution">
    <text evidence="2">The sequence shown here is derived from an EMBL/GenBank/DDBJ whole genome shotgun (WGS) entry which is preliminary data.</text>
</comment>
<dbReference type="AlphaFoldDB" id="A0A9P8W161"/>
<dbReference type="EMBL" id="JAGPYM010000016">
    <property type="protein sequence ID" value="KAH6886279.1"/>
    <property type="molecule type" value="Genomic_DNA"/>
</dbReference>